<reference evidence="2 3" key="1">
    <citation type="journal article" date="2011" name="J. Bacteriol.">
        <title>Genome sequence of Brevibacillus laterosporus LMG 15441, a pathogen of invertebrates.</title>
        <authorList>
            <person name="Djukic M."/>
            <person name="Poehlein A."/>
            <person name="Thurmer A."/>
            <person name="Daniel R."/>
        </authorList>
    </citation>
    <scope>NUCLEOTIDE SEQUENCE [LARGE SCALE GENOMIC DNA]</scope>
    <source>
        <strain evidence="2 3">LMG 15441</strain>
    </source>
</reference>
<evidence type="ECO:0000313" key="2">
    <source>
        <dbReference type="EMBL" id="AIG26468.1"/>
    </source>
</evidence>
<dbReference type="AlphaFoldDB" id="A0A075R5M2"/>
<accession>A0A075R5M2</accession>
<dbReference type="PROSITE" id="PS51257">
    <property type="entry name" value="PROKAR_LIPOPROTEIN"/>
    <property type="match status" value="1"/>
</dbReference>
<evidence type="ECO:0000313" key="3">
    <source>
        <dbReference type="Proteomes" id="UP000005850"/>
    </source>
</evidence>
<dbReference type="KEGG" id="blr:BRLA_c021470"/>
<dbReference type="STRING" id="1042163.BRLA_c021470"/>
<dbReference type="HOGENOM" id="CLU_3285978_0_0_9"/>
<protein>
    <submittedName>
        <fullName evidence="2">Uncharacterized protein</fullName>
    </submittedName>
</protein>
<keyword evidence="1" id="KW-0812">Transmembrane</keyword>
<proteinExistence type="predicted"/>
<gene>
    <name evidence="2" type="ORF">BRLA_c021470</name>
</gene>
<dbReference type="Proteomes" id="UP000005850">
    <property type="component" value="Chromosome"/>
</dbReference>
<sequence>MQMRNSILDIGIGRIKATCHVTLVLASCIVGIYIVYKIYS</sequence>
<organism evidence="2 3">
    <name type="scientific">Brevibacillus laterosporus LMG 15441</name>
    <dbReference type="NCBI Taxonomy" id="1042163"/>
    <lineage>
        <taxon>Bacteria</taxon>
        <taxon>Bacillati</taxon>
        <taxon>Bacillota</taxon>
        <taxon>Bacilli</taxon>
        <taxon>Bacillales</taxon>
        <taxon>Paenibacillaceae</taxon>
        <taxon>Brevibacillus</taxon>
    </lineage>
</organism>
<keyword evidence="1" id="KW-1133">Transmembrane helix</keyword>
<keyword evidence="1" id="KW-0472">Membrane</keyword>
<evidence type="ECO:0000256" key="1">
    <source>
        <dbReference type="SAM" id="Phobius"/>
    </source>
</evidence>
<name>A0A075R5M2_BRELA</name>
<feature type="transmembrane region" description="Helical" evidence="1">
    <location>
        <begin position="21"/>
        <end position="39"/>
    </location>
</feature>
<dbReference type="EMBL" id="CP007806">
    <property type="protein sequence ID" value="AIG26468.1"/>
    <property type="molecule type" value="Genomic_DNA"/>
</dbReference>
<keyword evidence="3" id="KW-1185">Reference proteome</keyword>